<evidence type="ECO:0000313" key="1">
    <source>
        <dbReference type="EMBL" id="MEN3068017.1"/>
    </source>
</evidence>
<comment type="caution">
    <text evidence="1">The sequence shown here is derived from an EMBL/GenBank/DDBJ whole genome shotgun (WGS) entry which is preliminary data.</text>
</comment>
<organism evidence="1 2">
    <name type="scientific">Uliginosibacterium sediminicola</name>
    <dbReference type="NCBI Taxonomy" id="2024550"/>
    <lineage>
        <taxon>Bacteria</taxon>
        <taxon>Pseudomonadati</taxon>
        <taxon>Pseudomonadota</taxon>
        <taxon>Betaproteobacteria</taxon>
        <taxon>Rhodocyclales</taxon>
        <taxon>Zoogloeaceae</taxon>
        <taxon>Uliginosibacterium</taxon>
    </lineage>
</organism>
<protein>
    <submittedName>
        <fullName evidence="1">PP0621 family protein</fullName>
    </submittedName>
</protein>
<dbReference type="RefSeq" id="WP_345918780.1">
    <property type="nucleotide sequence ID" value="NZ_JBDIVE010000002.1"/>
</dbReference>
<dbReference type="Proteomes" id="UP001410394">
    <property type="component" value="Unassembled WGS sequence"/>
</dbReference>
<dbReference type="NCBIfam" id="NF041023">
    <property type="entry name" value="PP0621_fam"/>
    <property type="match status" value="1"/>
</dbReference>
<sequence length="81" mass="8795">MRSLLLFLLLLFVVYFLRRKFAAGPARPAQPEQVAPPAVREAEQVLPCAHCGVLVPHSEGVESHGRFYCSAEHAQQGPAAG</sequence>
<reference evidence="1 2" key="1">
    <citation type="journal article" date="2018" name="Int. J. Syst. Evol. Microbiol.">
        <title>Uliginosibacterium sediminicola sp. nov., isolated from freshwater sediment.</title>
        <authorList>
            <person name="Hwang W.M."/>
            <person name="Kim S.M."/>
            <person name="Kang K."/>
            <person name="Ahn T.Y."/>
        </authorList>
    </citation>
    <scope>NUCLEOTIDE SEQUENCE [LARGE SCALE GENOMIC DNA]</scope>
    <source>
        <strain evidence="1 2">M1-21</strain>
    </source>
</reference>
<dbReference type="EMBL" id="JBDIVE010000002">
    <property type="protein sequence ID" value="MEN3068017.1"/>
    <property type="molecule type" value="Genomic_DNA"/>
</dbReference>
<keyword evidence="2" id="KW-1185">Reference proteome</keyword>
<name>A0ABU9YWB8_9RHOO</name>
<dbReference type="InterPro" id="IPR049708">
    <property type="entry name" value="PP0621-like"/>
</dbReference>
<proteinExistence type="predicted"/>
<accession>A0ABU9YWB8</accession>
<evidence type="ECO:0000313" key="2">
    <source>
        <dbReference type="Proteomes" id="UP001410394"/>
    </source>
</evidence>
<gene>
    <name evidence="1" type="ORF">ABDB84_05955</name>
</gene>